<reference evidence="10" key="1">
    <citation type="submission" date="2018-08" db="EMBL/GenBank/DDBJ databases">
        <title>Identification of Burkholderia cepacia strains that express a Burkholderia pseudomallei-like capsular polysaccharide.</title>
        <authorList>
            <person name="Burtnick M.N."/>
            <person name="Vongsouvath M."/>
            <person name="Newton P."/>
            <person name="Wuthiekanun V."/>
            <person name="Limmathurotsakul D."/>
            <person name="Brett P.J."/>
            <person name="Chantratita N."/>
            <person name="Dance D.A."/>
        </authorList>
    </citation>
    <scope>NUCLEOTIDE SEQUENCE</scope>
    <source>
        <strain evidence="10">SBXCC001</strain>
    </source>
</reference>
<dbReference type="EMBL" id="QXCT01000002">
    <property type="protein sequence ID" value="MDW9253978.1"/>
    <property type="molecule type" value="Genomic_DNA"/>
</dbReference>
<comment type="similarity">
    <text evidence="2">Belongs to the glycosyltransferase 41 family. O-GlcNAc transferase subfamily.</text>
</comment>
<dbReference type="PANTHER" id="PTHR44835:SF1">
    <property type="entry name" value="PROTEIN O-GLCNAC TRANSFERASE"/>
    <property type="match status" value="1"/>
</dbReference>
<dbReference type="Gene3D" id="1.25.40.10">
    <property type="entry name" value="Tetratricopeptide repeat domain"/>
    <property type="match status" value="2"/>
</dbReference>
<evidence type="ECO:0000313" key="10">
    <source>
        <dbReference type="EMBL" id="MDW9253978.1"/>
    </source>
</evidence>
<evidence type="ECO:0000256" key="4">
    <source>
        <dbReference type="ARBA" id="ARBA00022676"/>
    </source>
</evidence>
<evidence type="ECO:0000256" key="6">
    <source>
        <dbReference type="ARBA" id="ARBA00022737"/>
    </source>
</evidence>
<keyword evidence="6" id="KW-0677">Repeat</keyword>
<dbReference type="InterPro" id="IPR019734">
    <property type="entry name" value="TPR_rpt"/>
</dbReference>
<evidence type="ECO:0000256" key="2">
    <source>
        <dbReference type="ARBA" id="ARBA00005386"/>
    </source>
</evidence>
<feature type="repeat" description="TPR" evidence="8">
    <location>
        <begin position="316"/>
        <end position="349"/>
    </location>
</feature>
<evidence type="ECO:0000313" key="11">
    <source>
        <dbReference type="Proteomes" id="UP001272137"/>
    </source>
</evidence>
<dbReference type="GO" id="GO:0097363">
    <property type="term" value="F:protein O-acetylglucosaminyltransferase activity"/>
    <property type="evidence" value="ECO:0007669"/>
    <property type="project" value="UniProtKB-EC"/>
</dbReference>
<evidence type="ECO:0000259" key="9">
    <source>
        <dbReference type="Pfam" id="PF13844"/>
    </source>
</evidence>
<keyword evidence="7 8" id="KW-0802">TPR repeat</keyword>
<evidence type="ECO:0000256" key="8">
    <source>
        <dbReference type="PROSITE-ProRule" id="PRU00339"/>
    </source>
</evidence>
<dbReference type="InterPro" id="IPR011990">
    <property type="entry name" value="TPR-like_helical_dom_sf"/>
</dbReference>
<evidence type="ECO:0000256" key="1">
    <source>
        <dbReference type="ARBA" id="ARBA00004922"/>
    </source>
</evidence>
<feature type="domain" description="O-GlcNAc transferase C-terminal" evidence="9">
    <location>
        <begin position="392"/>
        <end position="545"/>
    </location>
</feature>
<evidence type="ECO:0000256" key="7">
    <source>
        <dbReference type="ARBA" id="ARBA00022803"/>
    </source>
</evidence>
<feature type="domain" description="O-GlcNAc transferase C-terminal" evidence="9">
    <location>
        <begin position="566"/>
        <end position="738"/>
    </location>
</feature>
<dbReference type="AlphaFoldDB" id="A0AAW9CXZ3"/>
<dbReference type="PANTHER" id="PTHR44835">
    <property type="entry name" value="UDP-N-ACETYLGLUCOSAMINE--PEPTIDE N-ACETYLGLUCOSAMINYLTRANSFERASE SPINDLY-RELATED"/>
    <property type="match status" value="1"/>
</dbReference>
<comment type="pathway">
    <text evidence="1">Protein modification; protein glycosylation.</text>
</comment>
<keyword evidence="5" id="KW-0808">Transferase</keyword>
<dbReference type="InterPro" id="IPR029489">
    <property type="entry name" value="OGT/SEC/SPY_C"/>
</dbReference>
<evidence type="ECO:0000256" key="5">
    <source>
        <dbReference type="ARBA" id="ARBA00022679"/>
    </source>
</evidence>
<proteinExistence type="inferred from homology"/>
<dbReference type="Pfam" id="PF13844">
    <property type="entry name" value="Glyco_transf_41"/>
    <property type="match status" value="2"/>
</dbReference>
<dbReference type="SUPFAM" id="SSF48452">
    <property type="entry name" value="TPR-like"/>
    <property type="match status" value="2"/>
</dbReference>
<gene>
    <name evidence="10" type="ORF">C7S16_3759</name>
</gene>
<name>A0AAW9CXZ3_BURTH</name>
<dbReference type="RefSeq" id="WP_009906617.1">
    <property type="nucleotide sequence ID" value="NZ_CP008914.2"/>
</dbReference>
<dbReference type="Gene3D" id="3.40.50.11380">
    <property type="match status" value="1"/>
</dbReference>
<dbReference type="PROSITE" id="PS50005">
    <property type="entry name" value="TPR"/>
    <property type="match status" value="3"/>
</dbReference>
<dbReference type="Gene3D" id="3.40.50.2000">
    <property type="entry name" value="Glycogen Phosphorylase B"/>
    <property type="match status" value="1"/>
</dbReference>
<dbReference type="Pfam" id="PF13432">
    <property type="entry name" value="TPR_16"/>
    <property type="match status" value="3"/>
</dbReference>
<dbReference type="SMART" id="SM00028">
    <property type="entry name" value="TPR"/>
    <property type="match status" value="4"/>
</dbReference>
<organism evidence="10 11">
    <name type="scientific">Burkholderia thailandensis</name>
    <dbReference type="NCBI Taxonomy" id="57975"/>
    <lineage>
        <taxon>Bacteria</taxon>
        <taxon>Pseudomonadati</taxon>
        <taxon>Pseudomonadota</taxon>
        <taxon>Betaproteobacteria</taxon>
        <taxon>Burkholderiales</taxon>
        <taxon>Burkholderiaceae</taxon>
        <taxon>Burkholderia</taxon>
        <taxon>pseudomallei group</taxon>
    </lineage>
</organism>
<feature type="repeat" description="TPR" evidence="8">
    <location>
        <begin position="282"/>
        <end position="315"/>
    </location>
</feature>
<comment type="caution">
    <text evidence="10">The sequence shown here is derived from an EMBL/GenBank/DDBJ whole genome shotgun (WGS) entry which is preliminary data.</text>
</comment>
<protein>
    <recommendedName>
        <fullName evidence="3">protein O-GlcNAc transferase</fullName>
        <ecNumber evidence="3">2.4.1.255</ecNumber>
    </recommendedName>
</protein>
<keyword evidence="4" id="KW-0328">Glycosyltransferase</keyword>
<evidence type="ECO:0000256" key="3">
    <source>
        <dbReference type="ARBA" id="ARBA00011970"/>
    </source>
</evidence>
<feature type="repeat" description="TPR" evidence="8">
    <location>
        <begin position="57"/>
        <end position="90"/>
    </location>
</feature>
<dbReference type="Proteomes" id="UP001272137">
    <property type="component" value="Unassembled WGS sequence"/>
</dbReference>
<accession>A0AAW9CXZ3</accession>
<dbReference type="InterPro" id="IPR051939">
    <property type="entry name" value="Glycosyltr_41/O-GlcNAc_trsf"/>
</dbReference>
<dbReference type="EC" id="2.4.1.255" evidence="3"/>
<sequence>MMPLSEPIATNTLTPEQQFEQDIALIMQSALERHHKGEHDDAQALYEAIIGAKADHADANYNLAVLKAQTRRAQEALPHFEIALGANPNNGQYWVSYINALHQSGLTPAAWVAVELAQQRGVRGPALDGLIAQMASPHITLATAAAAAGPAGTINLIAGDAAPNATVVSSTAPADARKADQSRLAKHAALFNKGLLDKAIACARELVEAFPYDGACWRALAVSLYRARQLDDTIASASRALELLPDDLVTRILLVDVLRITKRLPEAETQSRRLIEMKPDNAEAHRMLGLVLHAQRRYEEAVAVCRRAVELAPNAAPANGTLGVVLLEQGNVHEAIGRLRRAVEIDPTDSVTHSAMLFALVHDDAVDPAQLLEEHRVFGRRHEARVTVKPHANSRDPARQLKVGIISGDLLAHAVAAYLQPVIDHLADDPTLSLHIYYNYLVEDQITAQLREKVPAWDNVTNVSDADLVEKIRRDRIDIMIDLSGHTGRNRLVALAHKPAPIQASWIGYPATTGLKAIDYYLSDSVITPPGEMDDHFIEKIVRMPALAPYLPPPHCPPVNGLPALRNGYVTYGSFNRLNKLRQNVIALWSQVLLATPSARMVIGSIEQEGDRETIIEWFVSEGIDPHRLTFQPRAAMPVYLQQHHHVDVCLDAFPYAGSTTTLNALWMGVPTVTLSGKSIPSRGSASWLSHVGLTEYIAHDQESFVRTSIAAAQDLDALNRLRLGMRERCLASAPFQPNTVARGLSAALRMMWKRWCEGLSPAAFEVELDRPSADTTASPV</sequence>